<accession>A0A7W7IG46</accession>
<dbReference type="EMBL" id="BAAAHD010000018">
    <property type="protein sequence ID" value="GAA0557392.1"/>
    <property type="molecule type" value="Genomic_DNA"/>
</dbReference>
<evidence type="ECO:0000313" key="9">
    <source>
        <dbReference type="Proteomes" id="UP000549343"/>
    </source>
</evidence>
<name>A0A7W7IG46_9ACTN</name>
<dbReference type="PROSITE" id="PS50283">
    <property type="entry name" value="NA_SOLUT_SYMP_3"/>
    <property type="match status" value="1"/>
</dbReference>
<comment type="subcellular location">
    <subcellularLocation>
        <location evidence="1">Membrane</location>
        <topology evidence="1">Multi-pass membrane protein</topology>
    </subcellularLocation>
</comment>
<organism evidence="8 9">
    <name type="scientific">Actinomadura livida</name>
    <dbReference type="NCBI Taxonomy" id="79909"/>
    <lineage>
        <taxon>Bacteria</taxon>
        <taxon>Bacillati</taxon>
        <taxon>Actinomycetota</taxon>
        <taxon>Actinomycetes</taxon>
        <taxon>Streptosporangiales</taxon>
        <taxon>Thermomonosporaceae</taxon>
        <taxon>Actinomadura</taxon>
    </lineage>
</organism>
<evidence type="ECO:0000256" key="5">
    <source>
        <dbReference type="ARBA" id="ARBA00023136"/>
    </source>
</evidence>
<dbReference type="EMBL" id="JACHMV010000001">
    <property type="protein sequence ID" value="MBB4776473.1"/>
    <property type="molecule type" value="Genomic_DNA"/>
</dbReference>
<keyword evidence="3" id="KW-0812">Transmembrane</keyword>
<evidence type="ECO:0000313" key="10">
    <source>
        <dbReference type="Proteomes" id="UP001501427"/>
    </source>
</evidence>
<dbReference type="Pfam" id="PF00474">
    <property type="entry name" value="SSF"/>
    <property type="match status" value="1"/>
</dbReference>
<evidence type="ECO:0000313" key="7">
    <source>
        <dbReference type="EMBL" id="GAA0557392.1"/>
    </source>
</evidence>
<evidence type="ECO:0000256" key="4">
    <source>
        <dbReference type="ARBA" id="ARBA00022989"/>
    </source>
</evidence>
<dbReference type="Proteomes" id="UP001501427">
    <property type="component" value="Unassembled WGS sequence"/>
</dbReference>
<reference evidence="8 9" key="2">
    <citation type="submission" date="2020-08" db="EMBL/GenBank/DDBJ databases">
        <title>Sequencing the genomes of 1000 actinobacteria strains.</title>
        <authorList>
            <person name="Klenk H.-P."/>
        </authorList>
    </citation>
    <scope>NUCLEOTIDE SEQUENCE [LARGE SCALE GENOMIC DNA]</scope>
    <source>
        <strain evidence="8 9">DSM 44772</strain>
    </source>
</reference>
<evidence type="ECO:0000256" key="6">
    <source>
        <dbReference type="RuleBase" id="RU362091"/>
    </source>
</evidence>
<reference evidence="7" key="3">
    <citation type="submission" date="2023-12" db="EMBL/GenBank/DDBJ databases">
        <authorList>
            <person name="Sun Q."/>
            <person name="Inoue M."/>
        </authorList>
    </citation>
    <scope>NUCLEOTIDE SEQUENCE</scope>
    <source>
        <strain evidence="7">JCM 10667</strain>
    </source>
</reference>
<evidence type="ECO:0000313" key="8">
    <source>
        <dbReference type="EMBL" id="MBB4776473.1"/>
    </source>
</evidence>
<comment type="caution">
    <text evidence="8">The sequence shown here is derived from an EMBL/GenBank/DDBJ whole genome shotgun (WGS) entry which is preliminary data.</text>
</comment>
<dbReference type="AlphaFoldDB" id="A0A7W7IG46"/>
<dbReference type="InterPro" id="IPR038377">
    <property type="entry name" value="Na/Glc_symporter_sf"/>
</dbReference>
<evidence type="ECO:0000256" key="2">
    <source>
        <dbReference type="ARBA" id="ARBA00006434"/>
    </source>
</evidence>
<keyword evidence="5" id="KW-0472">Membrane</keyword>
<sequence>MTALAVAAAFAALVATAGTAAVLGMYGRRSARTTADLLVASRGVTPWWNASAVCGDHLSAAAYLGTAGLMLAYGVDMLWLPTAGTAGYVLHPSGRDGPSSSVSSS</sequence>
<protein>
    <submittedName>
        <fullName evidence="8">Na+(H+)/acetate symporter ActP</fullName>
    </submittedName>
</protein>
<comment type="similarity">
    <text evidence="2 6">Belongs to the sodium:solute symporter (SSF) (TC 2.A.21) family.</text>
</comment>
<dbReference type="RefSeq" id="WP_229808095.1">
    <property type="nucleotide sequence ID" value="NZ_BAAAHD010000018.1"/>
</dbReference>
<evidence type="ECO:0000256" key="3">
    <source>
        <dbReference type="ARBA" id="ARBA00022692"/>
    </source>
</evidence>
<dbReference type="GO" id="GO:0022857">
    <property type="term" value="F:transmembrane transporter activity"/>
    <property type="evidence" value="ECO:0007669"/>
    <property type="project" value="InterPro"/>
</dbReference>
<proteinExistence type="inferred from homology"/>
<dbReference type="InterPro" id="IPR001734">
    <property type="entry name" value="Na/solute_symporter"/>
</dbReference>
<keyword evidence="4" id="KW-1133">Transmembrane helix</keyword>
<reference evidence="7 10" key="1">
    <citation type="journal article" date="2019" name="Int. J. Syst. Evol. Microbiol.">
        <title>The Global Catalogue of Microorganisms (GCM) 10K type strain sequencing project: providing services to taxonomists for standard genome sequencing and annotation.</title>
        <authorList>
            <consortium name="The Broad Institute Genomics Platform"/>
            <consortium name="The Broad Institute Genome Sequencing Center for Infectious Disease"/>
            <person name="Wu L."/>
            <person name="Ma J."/>
        </authorList>
    </citation>
    <scope>NUCLEOTIDE SEQUENCE [LARGE SCALE GENOMIC DNA]</scope>
    <source>
        <strain evidence="7 10">JCM 10667</strain>
    </source>
</reference>
<gene>
    <name evidence="8" type="ORF">F4557_004891</name>
    <name evidence="7" type="ORF">GCM10009546_19340</name>
</gene>
<dbReference type="GO" id="GO:0016020">
    <property type="term" value="C:membrane"/>
    <property type="evidence" value="ECO:0007669"/>
    <property type="project" value="UniProtKB-SubCell"/>
</dbReference>
<keyword evidence="10" id="KW-1185">Reference proteome</keyword>
<dbReference type="Gene3D" id="1.20.1730.10">
    <property type="entry name" value="Sodium/glucose cotransporter"/>
    <property type="match status" value="1"/>
</dbReference>
<dbReference type="Proteomes" id="UP000549343">
    <property type="component" value="Unassembled WGS sequence"/>
</dbReference>
<evidence type="ECO:0000256" key="1">
    <source>
        <dbReference type="ARBA" id="ARBA00004141"/>
    </source>
</evidence>